<proteinExistence type="predicted"/>
<sequence length="158" mass="17072">MNHPLRKRYRSTRLGVTLVEAIMVIMLLSAAAASSMIYFDGSFVSRGEVSSSTHQVADTLQLAHNTAVLNQTKVSVRQVRGRSNQQLLITQAAGPIRDERTWLVDLPVDVKVSGSPTEITFTPLGQADQRLGWTISQGDSQGAVSVSPVAGTITRKTP</sequence>
<accession>A0A5C5WRF1</accession>
<keyword evidence="1" id="KW-0472">Membrane</keyword>
<reference evidence="2 3" key="1">
    <citation type="submission" date="2019-02" db="EMBL/GenBank/DDBJ databases">
        <title>Deep-cultivation of Planctomycetes and their phenomic and genomic characterization uncovers novel biology.</title>
        <authorList>
            <person name="Wiegand S."/>
            <person name="Jogler M."/>
            <person name="Boedeker C."/>
            <person name="Pinto D."/>
            <person name="Vollmers J."/>
            <person name="Rivas-Marin E."/>
            <person name="Kohn T."/>
            <person name="Peeters S.H."/>
            <person name="Heuer A."/>
            <person name="Rast P."/>
            <person name="Oberbeckmann S."/>
            <person name="Bunk B."/>
            <person name="Jeske O."/>
            <person name="Meyerdierks A."/>
            <person name="Storesund J.E."/>
            <person name="Kallscheuer N."/>
            <person name="Luecker S."/>
            <person name="Lage O.M."/>
            <person name="Pohl T."/>
            <person name="Merkel B.J."/>
            <person name="Hornburger P."/>
            <person name="Mueller R.-W."/>
            <person name="Bruemmer F."/>
            <person name="Labrenz M."/>
            <person name="Spormann A.M."/>
            <person name="Op Den Camp H."/>
            <person name="Overmann J."/>
            <person name="Amann R."/>
            <person name="Jetten M.S.M."/>
            <person name="Mascher T."/>
            <person name="Medema M.H."/>
            <person name="Devos D.P."/>
            <person name="Kaster A.-K."/>
            <person name="Ovreas L."/>
            <person name="Rohde M."/>
            <person name="Galperin M.Y."/>
            <person name="Jogler C."/>
        </authorList>
    </citation>
    <scope>NUCLEOTIDE SEQUENCE [LARGE SCALE GENOMIC DNA]</scope>
    <source>
        <strain evidence="2 3">Pla22</strain>
    </source>
</reference>
<evidence type="ECO:0000256" key="1">
    <source>
        <dbReference type="SAM" id="Phobius"/>
    </source>
</evidence>
<protein>
    <recommendedName>
        <fullName evidence="4">General secretion pathway GspH domain-containing protein</fullName>
    </recommendedName>
</protein>
<keyword evidence="3" id="KW-1185">Reference proteome</keyword>
<keyword evidence="1" id="KW-0812">Transmembrane</keyword>
<dbReference type="EMBL" id="SJPI01000001">
    <property type="protein sequence ID" value="TWT52825.1"/>
    <property type="molecule type" value="Genomic_DNA"/>
</dbReference>
<organism evidence="2 3">
    <name type="scientific">Rubripirellula amarantea</name>
    <dbReference type="NCBI Taxonomy" id="2527999"/>
    <lineage>
        <taxon>Bacteria</taxon>
        <taxon>Pseudomonadati</taxon>
        <taxon>Planctomycetota</taxon>
        <taxon>Planctomycetia</taxon>
        <taxon>Pirellulales</taxon>
        <taxon>Pirellulaceae</taxon>
        <taxon>Rubripirellula</taxon>
    </lineage>
</organism>
<evidence type="ECO:0000313" key="3">
    <source>
        <dbReference type="Proteomes" id="UP000316598"/>
    </source>
</evidence>
<keyword evidence="1" id="KW-1133">Transmembrane helix</keyword>
<comment type="caution">
    <text evidence="2">The sequence shown here is derived from an EMBL/GenBank/DDBJ whole genome shotgun (WGS) entry which is preliminary data.</text>
</comment>
<dbReference type="AlphaFoldDB" id="A0A5C5WRF1"/>
<dbReference type="RefSeq" id="WP_146513140.1">
    <property type="nucleotide sequence ID" value="NZ_SJPI01000001.1"/>
</dbReference>
<dbReference type="Proteomes" id="UP000316598">
    <property type="component" value="Unassembled WGS sequence"/>
</dbReference>
<name>A0A5C5WRF1_9BACT</name>
<gene>
    <name evidence="2" type="ORF">Pla22_04530</name>
</gene>
<feature type="transmembrane region" description="Helical" evidence="1">
    <location>
        <begin position="21"/>
        <end position="39"/>
    </location>
</feature>
<dbReference type="OrthoDB" id="278593at2"/>
<evidence type="ECO:0008006" key="4">
    <source>
        <dbReference type="Google" id="ProtNLM"/>
    </source>
</evidence>
<evidence type="ECO:0000313" key="2">
    <source>
        <dbReference type="EMBL" id="TWT52825.1"/>
    </source>
</evidence>